<dbReference type="HOGENOM" id="CLU_185023_0_0_9"/>
<protein>
    <submittedName>
        <fullName evidence="1">Uncharacterized protein</fullName>
    </submittedName>
</protein>
<dbReference type="EMBL" id="AHEU01000040">
    <property type="protein sequence ID" value="EJR27484.1"/>
    <property type="molecule type" value="Genomic_DNA"/>
</dbReference>
<gene>
    <name evidence="1" type="ORF">IIG_04943</name>
</gene>
<name>J8E938_BACCE</name>
<evidence type="ECO:0000313" key="2">
    <source>
        <dbReference type="Proteomes" id="UP000006960"/>
    </source>
</evidence>
<comment type="caution">
    <text evidence="1">The sequence shown here is derived from an EMBL/GenBank/DDBJ whole genome shotgun (WGS) entry which is preliminary data.</text>
</comment>
<proteinExistence type="predicted"/>
<evidence type="ECO:0000313" key="1">
    <source>
        <dbReference type="EMBL" id="EJR27484.1"/>
    </source>
</evidence>
<dbReference type="AlphaFoldDB" id="J8E938"/>
<reference evidence="1 2" key="1">
    <citation type="submission" date="2012-04" db="EMBL/GenBank/DDBJ databases">
        <title>The Genome Sequence of Bacillus cereus VD048.</title>
        <authorList>
            <consortium name="The Broad Institute Genome Sequencing Platform"/>
            <consortium name="The Broad Institute Genome Sequencing Center for Infectious Disease"/>
            <person name="Feldgarden M."/>
            <person name="Van der Auwera G.A."/>
            <person name="Mahillon J."/>
            <person name="Duprez V."/>
            <person name="Timmery S."/>
            <person name="Mattelet C."/>
            <person name="Dierick K."/>
            <person name="Sun M."/>
            <person name="Yu Z."/>
            <person name="Zhu L."/>
            <person name="Hu X."/>
            <person name="Shank E.B."/>
            <person name="Swiecicka I."/>
            <person name="Hansen B.M."/>
            <person name="Andrup L."/>
            <person name="Young S.K."/>
            <person name="Zeng Q."/>
            <person name="Gargeya S."/>
            <person name="Fitzgerald M."/>
            <person name="Haas B."/>
            <person name="Abouelleil A."/>
            <person name="Alvarado L."/>
            <person name="Arachchi H.M."/>
            <person name="Berlin A."/>
            <person name="Chapman S.B."/>
            <person name="Goldberg J."/>
            <person name="Griggs A."/>
            <person name="Gujja S."/>
            <person name="Hansen M."/>
            <person name="Howarth C."/>
            <person name="Imamovic A."/>
            <person name="Larimer J."/>
            <person name="McCowen C."/>
            <person name="Montmayeur A."/>
            <person name="Murphy C."/>
            <person name="Neiman D."/>
            <person name="Pearson M."/>
            <person name="Priest M."/>
            <person name="Roberts A."/>
            <person name="Saif S."/>
            <person name="Shea T."/>
            <person name="Sisk P."/>
            <person name="Sykes S."/>
            <person name="Wortman J."/>
            <person name="Nusbaum C."/>
            <person name="Birren B."/>
        </authorList>
    </citation>
    <scope>NUCLEOTIDE SEQUENCE [LARGE SCALE GENOMIC DNA]</scope>
    <source>
        <strain evidence="1 2">VD048</strain>
    </source>
</reference>
<organism evidence="1 2">
    <name type="scientific">Bacillus cereus VD048</name>
    <dbReference type="NCBI Taxonomy" id="1053226"/>
    <lineage>
        <taxon>Bacteria</taxon>
        <taxon>Bacillati</taxon>
        <taxon>Bacillota</taxon>
        <taxon>Bacilli</taxon>
        <taxon>Bacillales</taxon>
        <taxon>Bacillaceae</taxon>
        <taxon>Bacillus</taxon>
        <taxon>Bacillus cereus group</taxon>
    </lineage>
</organism>
<dbReference type="Proteomes" id="UP000006960">
    <property type="component" value="Unassembled WGS sequence"/>
</dbReference>
<sequence>MYLIKVEKLVGRGLIVYSKCPASYGINTYDDPNGNYTGNIGKSVPYRIYERQDGY</sequence>
<dbReference type="PATRIC" id="fig|1053226.3.peg.5044"/>
<accession>J8E938</accession>